<comment type="caution">
    <text evidence="6">The sequence shown here is derived from an EMBL/GenBank/DDBJ whole genome shotgun (WGS) entry which is preliminary data.</text>
</comment>
<evidence type="ECO:0000256" key="4">
    <source>
        <dbReference type="SAM" id="Phobius"/>
    </source>
</evidence>
<gene>
    <name evidence="6" type="ORF">BHQ10_007504</name>
</gene>
<feature type="domain" description="C2H2-type" evidence="5">
    <location>
        <begin position="692"/>
        <end position="720"/>
    </location>
</feature>
<dbReference type="InterPro" id="IPR021842">
    <property type="entry name" value="DUF3435"/>
</dbReference>
<dbReference type="Proteomes" id="UP000249363">
    <property type="component" value="Unassembled WGS sequence"/>
</dbReference>
<dbReference type="AlphaFoldDB" id="A0A364L6Q8"/>
<dbReference type="InterPro" id="IPR036236">
    <property type="entry name" value="Znf_C2H2_sf"/>
</dbReference>
<evidence type="ECO:0000313" key="6">
    <source>
        <dbReference type="EMBL" id="RAO71492.1"/>
    </source>
</evidence>
<dbReference type="PANTHER" id="PTHR37535:SF2">
    <property type="entry name" value="FINGER DOMAIN PROTEIN, PUTATIVE (AFU_ORTHOLOGUE AFUA_6G09300)-RELATED"/>
    <property type="match status" value="1"/>
</dbReference>
<accession>A0A364L6Q8</accession>
<evidence type="ECO:0000313" key="7">
    <source>
        <dbReference type="Proteomes" id="UP000249363"/>
    </source>
</evidence>
<keyword evidence="1" id="KW-0479">Metal-binding</keyword>
<keyword evidence="4" id="KW-1133">Transmembrane helix</keyword>
<feature type="transmembrane region" description="Helical" evidence="4">
    <location>
        <begin position="316"/>
        <end position="337"/>
    </location>
</feature>
<sequence length="748" mass="86750">MPNRHWSGDSDESETESGRSLSSCHTADTDITKPDDKFSSISAPSLIPRSRRSIQRSQPPHEDNSAQITTSKGRVYEDPDVDTTERLSDIDPDFNKADGTKKLRNRVIDRWHRFCQKSLEREPDCARWSDPENALRQASADCIFQFLKWCFKLEYGIDGRKLPGYGHAGTFNTDWKYFRIYYQNVLGKKMDKAMEKSLRTGRQWLIKENKLGTQPRDNVPVYIDDMIKFNETILQTRKKRFLLGIQRIMLCLALMLGLFTAGRKTAILKLQYKHLRISLLRNPYGGPPILDIAIKPEYVKSFLGITNLNTFSFPEIILGVSLVFSPHVFIMGLLLHARAFKADIRSMDDVRSLFVMRGCQELPLPLEEAMDDYYLFCKVDMIDGKPQILRKEPMSDGHYNSAIRTISEIIGLLAWFFFHQFRYGTGGILDDTEWVSDSKRNLVLHHADTSTFLKYYRPRQHTDMQEAVFGLKPDEVIRRALTSISRYADKRRPRYLDDTQKALVEDDPELQTAISNRDALLDKFQQTPNLILGQEVAEAERNIKNTRQRLRYRKKKEVRQAFSDEQAVKDINAQRAGEILSEDDALKESESEDDTPPEQTMLVEGLMAVPVEWTLEGEWKRRNVGTEVIIMYCDFEEGGPLRGRPKRKRSERDVEGLSTVEATPTEVLEDDEQPLERKRKNQEPRETPEKPLVCFQCGKKYSQYQSLLRHFRPKHMNDRRCKSCADGMEYLEQMHWQCHVAAVHQLNV</sequence>
<feature type="region of interest" description="Disordered" evidence="3">
    <location>
        <begin position="640"/>
        <end position="689"/>
    </location>
</feature>
<reference evidence="6 7" key="1">
    <citation type="journal article" date="2017" name="Biotechnol. Biofuels">
        <title>Differential beta-glucosidase expression as a function of carbon source availability in Talaromyces amestolkiae: a genomic and proteomic approach.</title>
        <authorList>
            <person name="de Eugenio L.I."/>
            <person name="Mendez-Liter J.A."/>
            <person name="Nieto-Dominguez M."/>
            <person name="Alonso L."/>
            <person name="Gil-Munoz J."/>
            <person name="Barriuso J."/>
            <person name="Prieto A."/>
            <person name="Martinez M.J."/>
        </authorList>
    </citation>
    <scope>NUCLEOTIDE SEQUENCE [LARGE SCALE GENOMIC DNA]</scope>
    <source>
        <strain evidence="6 7">CIB</strain>
    </source>
</reference>
<dbReference type="SUPFAM" id="SSF57667">
    <property type="entry name" value="beta-beta-alpha zinc fingers"/>
    <property type="match status" value="1"/>
</dbReference>
<dbReference type="GeneID" id="63796719"/>
<keyword evidence="2" id="KW-0175">Coiled coil</keyword>
<evidence type="ECO:0000256" key="2">
    <source>
        <dbReference type="SAM" id="Coils"/>
    </source>
</evidence>
<feature type="coiled-coil region" evidence="2">
    <location>
        <begin position="529"/>
        <end position="556"/>
    </location>
</feature>
<feature type="region of interest" description="Disordered" evidence="3">
    <location>
        <begin position="573"/>
        <end position="599"/>
    </location>
</feature>
<evidence type="ECO:0000256" key="3">
    <source>
        <dbReference type="SAM" id="MobiDB-lite"/>
    </source>
</evidence>
<dbReference type="OrthoDB" id="4485682at2759"/>
<name>A0A364L6Q8_TALAM</name>
<keyword evidence="1" id="KW-0862">Zinc</keyword>
<evidence type="ECO:0000256" key="1">
    <source>
        <dbReference type="PROSITE-ProRule" id="PRU00042"/>
    </source>
</evidence>
<dbReference type="PANTHER" id="PTHR37535">
    <property type="entry name" value="FLUG DOMAIN PROTEIN"/>
    <property type="match status" value="1"/>
</dbReference>
<feature type="transmembrane region" description="Helical" evidence="4">
    <location>
        <begin position="241"/>
        <end position="261"/>
    </location>
</feature>
<dbReference type="InterPro" id="IPR013087">
    <property type="entry name" value="Znf_C2H2_type"/>
</dbReference>
<dbReference type="Pfam" id="PF11917">
    <property type="entry name" value="DUF3435"/>
    <property type="match status" value="1"/>
</dbReference>
<dbReference type="RefSeq" id="XP_040736007.1">
    <property type="nucleotide sequence ID" value="XM_040880207.1"/>
</dbReference>
<protein>
    <recommendedName>
        <fullName evidence="5">C2H2-type domain-containing protein</fullName>
    </recommendedName>
</protein>
<keyword evidence="4" id="KW-0472">Membrane</keyword>
<evidence type="ECO:0000259" key="5">
    <source>
        <dbReference type="PROSITE" id="PS50157"/>
    </source>
</evidence>
<feature type="region of interest" description="Disordered" evidence="3">
    <location>
        <begin position="1"/>
        <end position="89"/>
    </location>
</feature>
<keyword evidence="7" id="KW-1185">Reference proteome</keyword>
<dbReference type="EMBL" id="MIKG01000015">
    <property type="protein sequence ID" value="RAO71492.1"/>
    <property type="molecule type" value="Genomic_DNA"/>
</dbReference>
<keyword evidence="4" id="KW-0812">Transmembrane</keyword>
<dbReference type="GO" id="GO:0008270">
    <property type="term" value="F:zinc ion binding"/>
    <property type="evidence" value="ECO:0007669"/>
    <property type="project" value="UniProtKB-KW"/>
</dbReference>
<keyword evidence="1" id="KW-0863">Zinc-finger</keyword>
<feature type="compositionally biased region" description="Basic and acidic residues" evidence="3">
    <location>
        <begin position="27"/>
        <end position="38"/>
    </location>
</feature>
<feature type="compositionally biased region" description="Low complexity" evidence="3">
    <location>
        <begin position="39"/>
        <end position="48"/>
    </location>
</feature>
<dbReference type="PROSITE" id="PS00028">
    <property type="entry name" value="ZINC_FINGER_C2H2_1"/>
    <property type="match status" value="1"/>
</dbReference>
<organism evidence="6 7">
    <name type="scientific">Talaromyces amestolkiae</name>
    <dbReference type="NCBI Taxonomy" id="1196081"/>
    <lineage>
        <taxon>Eukaryota</taxon>
        <taxon>Fungi</taxon>
        <taxon>Dikarya</taxon>
        <taxon>Ascomycota</taxon>
        <taxon>Pezizomycotina</taxon>
        <taxon>Eurotiomycetes</taxon>
        <taxon>Eurotiomycetidae</taxon>
        <taxon>Eurotiales</taxon>
        <taxon>Trichocomaceae</taxon>
        <taxon>Talaromyces</taxon>
        <taxon>Talaromyces sect. Talaromyces</taxon>
    </lineage>
</organism>
<proteinExistence type="predicted"/>
<dbReference type="STRING" id="1196081.A0A364L6Q8"/>
<dbReference type="PROSITE" id="PS50157">
    <property type="entry name" value="ZINC_FINGER_C2H2_2"/>
    <property type="match status" value="1"/>
</dbReference>
<dbReference type="Gene3D" id="3.30.160.60">
    <property type="entry name" value="Classic Zinc Finger"/>
    <property type="match status" value="1"/>
</dbReference>